<protein>
    <submittedName>
        <fullName evidence="1">Uncharacterized protein</fullName>
    </submittedName>
</protein>
<evidence type="ECO:0000313" key="1">
    <source>
        <dbReference type="EMBL" id="MFD2257320.1"/>
    </source>
</evidence>
<gene>
    <name evidence="1" type="ORF">ACFSSA_11595</name>
</gene>
<keyword evidence="2" id="KW-1185">Reference proteome</keyword>
<dbReference type="RefSeq" id="WP_386820606.1">
    <property type="nucleotide sequence ID" value="NZ_JBHUIT010000026.1"/>
</dbReference>
<dbReference type="EMBL" id="JBHUIT010000026">
    <property type="protein sequence ID" value="MFD2257320.1"/>
    <property type="molecule type" value="Genomic_DNA"/>
</dbReference>
<name>A0ABW5DD48_9BACT</name>
<sequence>MTKNEALKIEREAAWIGDAVLALYAREFVLRERGCMDGIWFTHLTSNEFLSAFGNPTSVEAIIGNIYRAEGLRAAHDHIETKYLPLFRKQIVKKTK</sequence>
<evidence type="ECO:0000313" key="2">
    <source>
        <dbReference type="Proteomes" id="UP001597375"/>
    </source>
</evidence>
<dbReference type="Proteomes" id="UP001597375">
    <property type="component" value="Unassembled WGS sequence"/>
</dbReference>
<reference evidence="2" key="1">
    <citation type="journal article" date="2019" name="Int. J. Syst. Evol. Microbiol.">
        <title>The Global Catalogue of Microorganisms (GCM) 10K type strain sequencing project: providing services to taxonomists for standard genome sequencing and annotation.</title>
        <authorList>
            <consortium name="The Broad Institute Genomics Platform"/>
            <consortium name="The Broad Institute Genome Sequencing Center for Infectious Disease"/>
            <person name="Wu L."/>
            <person name="Ma J."/>
        </authorList>
    </citation>
    <scope>NUCLEOTIDE SEQUENCE [LARGE SCALE GENOMIC DNA]</scope>
    <source>
        <strain evidence="2">CGMCC 4.7106</strain>
    </source>
</reference>
<proteinExistence type="predicted"/>
<comment type="caution">
    <text evidence="1">The sequence shown here is derived from an EMBL/GenBank/DDBJ whole genome shotgun (WGS) entry which is preliminary data.</text>
</comment>
<accession>A0ABW5DD48</accession>
<organism evidence="1 2">
    <name type="scientific">Luteolibacter algae</name>
    <dbReference type="NCBI Taxonomy" id="454151"/>
    <lineage>
        <taxon>Bacteria</taxon>
        <taxon>Pseudomonadati</taxon>
        <taxon>Verrucomicrobiota</taxon>
        <taxon>Verrucomicrobiia</taxon>
        <taxon>Verrucomicrobiales</taxon>
        <taxon>Verrucomicrobiaceae</taxon>
        <taxon>Luteolibacter</taxon>
    </lineage>
</organism>